<feature type="domain" description="SLH" evidence="3">
    <location>
        <begin position="1734"/>
        <end position="1797"/>
    </location>
</feature>
<dbReference type="PROSITE" id="PS51272">
    <property type="entry name" value="SLH"/>
    <property type="match status" value="3"/>
</dbReference>
<dbReference type="InterPro" id="IPR004843">
    <property type="entry name" value="Calcineurin-like_PHP"/>
</dbReference>
<dbReference type="InterPro" id="IPR008963">
    <property type="entry name" value="Purple_acid_Pase-like_N"/>
</dbReference>
<dbReference type="Gene3D" id="2.60.40.380">
    <property type="entry name" value="Purple acid phosphatase-like, N-terminal"/>
    <property type="match status" value="1"/>
</dbReference>
<evidence type="ECO:0000256" key="2">
    <source>
        <dbReference type="SAM" id="SignalP"/>
    </source>
</evidence>
<dbReference type="GO" id="GO:0016798">
    <property type="term" value="F:hydrolase activity, acting on glycosyl bonds"/>
    <property type="evidence" value="ECO:0007669"/>
    <property type="project" value="UniProtKB-KW"/>
</dbReference>
<dbReference type="Gene3D" id="3.60.21.10">
    <property type="match status" value="1"/>
</dbReference>
<feature type="domain" description="SLH" evidence="3">
    <location>
        <begin position="1671"/>
        <end position="1733"/>
    </location>
</feature>
<dbReference type="PANTHER" id="PTHR22953:SF153">
    <property type="entry name" value="PURPLE ACID PHOSPHATASE"/>
    <property type="match status" value="1"/>
</dbReference>
<dbReference type="SUPFAM" id="SSF49363">
    <property type="entry name" value="Purple acid phosphatase, N-terminal domain"/>
    <property type="match status" value="1"/>
</dbReference>
<sequence>MKVRQRAASLVLALMMLISLLAPAVQAGGMDPPATTYGQVIDKRQTELAPGATYTWYDMETERGTQKAHFVSFHPGSMNLELVAGTKSGKVRGMEGVTQMAAYADAPGSRVIAGINGDFYEISGNATGVPNGLFIGGGKILNSSTSAFAFGLRSDGTSIYGSPILQKNITIEGTVTPITHINRFRSDNQLVLYTTDYYTSTMTSNEGDEVVLDILSGDVKHGAPMQLKVAEVRAGQGNSPLNAGQVVLSASGGMRAVLAGLEAGDEVTAEFTLSGEWSDVQVAIGGMGPLIKDGIVQTGVGPAGVHPRTAIGTKADGTIVLFEIDGRQPGFSEGVETHELAAIMADLGVVNAMNLDGGGSSTLAAKLPGGTAFQVMNSPSDGGERKTGNSLLLVNKAPELGTAASLAVRPNAERILAGSSFAFQALGVDANGHPAQLNGTPEWQVEASLGTVDASGTFTAGAQAGTGPVTVQADGVQGAAEIEVVDQLTAIAFPDEVKTYESGMQDRLSVVATRSGQVIQAGNESFEWSVEGEIGSVDENGVFTATSENGKIGRIIAKYGQLEASMNVSVGIPPAMLEDFESGLANYTQGGAAYNTVTIAEETNPDFVRSGDTSLKLTYDFTGKTGTSGAYLQAKSTETRIQVPGYPQKISMWVYGDGKKHWLRMQMRDGNNGAFPLDFTEQTTGVTWTGWRYVEANVPAGKTPPFTIDMPVRYMETSNAKKDAGAIYVDDIRALYGAVEEDIAPPVIRDISPAANHTVRNAHPTISAIAEDDGYDPVQHPATTLIDPASIRVYLDDQPVQHGLYPPKGTITYSPTEPLTEGRHKAKVAVRDLSGNQTIKEWYFNVNLGSPQYLYESPAELFAGETYEMPIKAESAAKLKGGHAEYKFDPAAAGSFEVIRGPKLTEAQATAAIDETEGIVRAEFADLESAALTDDDVLATIRYTVKSDVIGPIGLEQSKGEETTLPHTIEFLSGSIVMIEGDGAPRPFYGAPIESTIRTKLKLLWTHANIALGQPAEFVISENGVPVEGATLLLNGSEIAGGQLSDAAGKLTTSDATTAVGTFQVQAKKGDAYSPVITFPVASYAGEAAPFNMNVSMGEEATTSRQLTWHTHPDSSETVVEWAPKAAFTDFGADNVTRTEGSSSLYNSNNDGTYRVHKAVVTGLAPDTAYVYRVGDGDGNVSAQGEFRTSAATGDSLKLLFFGDSQASDQAGFDQWGASLEAALADMPDAELLIHAGDMVDHGHEEEQWKMWFGAAQHIFMNHTLLTVVGNHEVTGTNGAGDYLAHFHNPQNGPASAKGSAYSFDVKDTHFAMLNTELGTEAMQEQAEWLDRDLAASDKKWKVVVFHQGPYGSIYSNENVQTRWVPVFDKHQVDLVLNGHDHIYLRTFPMKGGEIVKDGEGTRYVIGGSTGPKYYDRTERYWQEVVFDENVNIYTAVEIAGDAITLTAKTVTGELVDTFDIVKKEKPTPLPVPIPTPAPTVKPGQLALKDEQLKPAASGKAVVIQMEGLLSELTIPGDAAELLDGSDLIVQSEALRLTLPSEWLQEVAAKLPADLRGDGVLTLHVERVEEQQAHDLLEQASGQADAELQAASGLLAFHLVVADSSGKKTSVSRFEHPLTVAIAAQGSTDRELTGIYFISDEGELEYAGGAWKDGWLSAELTHFSVYAALEFRKPYRDVAAGHWAADAIAALTAWQVAQGVEADRFDPENRVTRAEFAALLVRALKLQEQGQGEAEAEFADVPETAWYADEVGLAVEAGIVTGTGNGEFAPDDEVTRQEMAAMIVRAHAYRTGEAVSGDSLPQSFSDMAEAPEWARQAVAEAHKLNLMQGYPGGEFRPEGTGTRAQAAQLVYNLLRFED</sequence>
<protein>
    <submittedName>
        <fullName evidence="4">Phosphodiester glycosidase family protein</fullName>
    </submittedName>
</protein>
<keyword evidence="1 2" id="KW-0732">Signal</keyword>
<dbReference type="Gene3D" id="2.60.120.430">
    <property type="entry name" value="Galactose-binding lectin"/>
    <property type="match status" value="1"/>
</dbReference>
<dbReference type="Pfam" id="PF16656">
    <property type="entry name" value="Pur_ac_phosph_N"/>
    <property type="match status" value="1"/>
</dbReference>
<name>A0A9X2MSL3_9BACL</name>
<dbReference type="RefSeq" id="WP_257447017.1">
    <property type="nucleotide sequence ID" value="NZ_JANIPJ010000010.1"/>
</dbReference>
<feature type="chain" id="PRO_5040812640" evidence="2">
    <location>
        <begin position="28"/>
        <end position="1858"/>
    </location>
</feature>
<dbReference type="InterPro" id="IPR001119">
    <property type="entry name" value="SLH_dom"/>
</dbReference>
<evidence type="ECO:0000313" key="4">
    <source>
        <dbReference type="EMBL" id="MCR2805113.1"/>
    </source>
</evidence>
<dbReference type="InterPro" id="IPR015914">
    <property type="entry name" value="PAPs_N"/>
</dbReference>
<dbReference type="Gene3D" id="2.60.40.1080">
    <property type="match status" value="1"/>
</dbReference>
<dbReference type="GO" id="GO:0003993">
    <property type="term" value="F:acid phosphatase activity"/>
    <property type="evidence" value="ECO:0007669"/>
    <property type="project" value="InterPro"/>
</dbReference>
<evidence type="ECO:0000256" key="1">
    <source>
        <dbReference type="ARBA" id="ARBA00022729"/>
    </source>
</evidence>
<evidence type="ECO:0000259" key="3">
    <source>
        <dbReference type="PROSITE" id="PS51272"/>
    </source>
</evidence>
<dbReference type="Gene3D" id="2.60.40.680">
    <property type="match status" value="1"/>
</dbReference>
<dbReference type="InterPro" id="IPR018711">
    <property type="entry name" value="NAGPA"/>
</dbReference>
<dbReference type="InterPro" id="IPR039331">
    <property type="entry name" value="PAPs-like"/>
</dbReference>
<dbReference type="Pfam" id="PF09992">
    <property type="entry name" value="NAGPA"/>
    <property type="match status" value="1"/>
</dbReference>
<dbReference type="InterPro" id="IPR029052">
    <property type="entry name" value="Metallo-depent_PP-like"/>
</dbReference>
<accession>A0A9X2MSL3</accession>
<dbReference type="Pfam" id="PF00395">
    <property type="entry name" value="SLH"/>
    <property type="match status" value="3"/>
</dbReference>
<keyword evidence="4" id="KW-0378">Hydrolase</keyword>
<dbReference type="EMBL" id="JANIPJ010000010">
    <property type="protein sequence ID" value="MCR2805113.1"/>
    <property type="molecule type" value="Genomic_DNA"/>
</dbReference>
<evidence type="ECO:0000313" key="5">
    <source>
        <dbReference type="Proteomes" id="UP001141950"/>
    </source>
</evidence>
<reference evidence="4" key="1">
    <citation type="submission" date="2022-08" db="EMBL/GenBank/DDBJ databases">
        <title>The genomic sequence of strain Paenibacillus sp. SCIV0701.</title>
        <authorList>
            <person name="Zhao H."/>
        </authorList>
    </citation>
    <scope>NUCLEOTIDE SEQUENCE</scope>
    <source>
        <strain evidence="4">SCIV0701</strain>
    </source>
</reference>
<dbReference type="PANTHER" id="PTHR22953">
    <property type="entry name" value="ACID PHOSPHATASE RELATED"/>
    <property type="match status" value="1"/>
</dbReference>
<organism evidence="4 5">
    <name type="scientific">Paenibacillus soyae</name>
    <dbReference type="NCBI Taxonomy" id="2969249"/>
    <lineage>
        <taxon>Bacteria</taxon>
        <taxon>Bacillati</taxon>
        <taxon>Bacillota</taxon>
        <taxon>Bacilli</taxon>
        <taxon>Bacillales</taxon>
        <taxon>Paenibacillaceae</taxon>
        <taxon>Paenibacillus</taxon>
    </lineage>
</organism>
<proteinExistence type="predicted"/>
<feature type="signal peptide" evidence="2">
    <location>
        <begin position="1"/>
        <end position="27"/>
    </location>
</feature>
<dbReference type="SUPFAM" id="SSF56300">
    <property type="entry name" value="Metallo-dependent phosphatases"/>
    <property type="match status" value="1"/>
</dbReference>
<dbReference type="Proteomes" id="UP001141950">
    <property type="component" value="Unassembled WGS sequence"/>
</dbReference>
<feature type="domain" description="SLH" evidence="3">
    <location>
        <begin position="1801"/>
        <end position="1858"/>
    </location>
</feature>
<gene>
    <name evidence="4" type="ORF">NQZ67_14600</name>
</gene>
<dbReference type="Pfam" id="PF00149">
    <property type="entry name" value="Metallophos"/>
    <property type="match status" value="1"/>
</dbReference>
<dbReference type="GO" id="GO:0046872">
    <property type="term" value="F:metal ion binding"/>
    <property type="evidence" value="ECO:0007669"/>
    <property type="project" value="InterPro"/>
</dbReference>
<comment type="caution">
    <text evidence="4">The sequence shown here is derived from an EMBL/GenBank/DDBJ whole genome shotgun (WGS) entry which is preliminary data.</text>
</comment>
<keyword evidence="4" id="KW-0326">Glycosidase</keyword>
<keyword evidence="5" id="KW-1185">Reference proteome</keyword>